<dbReference type="Gene3D" id="3.30.300.30">
    <property type="match status" value="4"/>
</dbReference>
<dbReference type="PROSITE" id="PS00455">
    <property type="entry name" value="AMP_BINDING"/>
    <property type="match status" value="4"/>
</dbReference>
<dbReference type="FunFam" id="1.10.1200.10:FF:000005">
    <property type="entry name" value="Nonribosomal peptide synthetase 1"/>
    <property type="match status" value="1"/>
</dbReference>
<dbReference type="FunFam" id="1.10.1200.10:FF:000016">
    <property type="entry name" value="Non-ribosomal peptide synthase"/>
    <property type="match status" value="2"/>
</dbReference>
<accession>A0A8J3ZKY7</accession>
<dbReference type="CDD" id="cd12116">
    <property type="entry name" value="A_NRPS_Ta1_like"/>
    <property type="match status" value="1"/>
</dbReference>
<comment type="caution">
    <text evidence="5">The sequence shown here is derived from an EMBL/GenBank/DDBJ whole genome shotgun (WGS) entry which is preliminary data.</text>
</comment>
<dbReference type="PROSITE" id="PS50075">
    <property type="entry name" value="CARRIER"/>
    <property type="match status" value="4"/>
</dbReference>
<dbReference type="InterPro" id="IPR020806">
    <property type="entry name" value="PKS_PP-bd"/>
</dbReference>
<dbReference type="NCBIfam" id="NF003417">
    <property type="entry name" value="PRK04813.1"/>
    <property type="match status" value="4"/>
</dbReference>
<keyword evidence="3" id="KW-0597">Phosphoprotein</keyword>
<dbReference type="FunFam" id="2.30.38.10:FF:000001">
    <property type="entry name" value="Non-ribosomal peptide synthetase PvdI"/>
    <property type="match status" value="3"/>
</dbReference>
<dbReference type="InterPro" id="IPR001242">
    <property type="entry name" value="Condensation_dom"/>
</dbReference>
<dbReference type="Pfam" id="PF18563">
    <property type="entry name" value="TubC_N"/>
    <property type="match status" value="1"/>
</dbReference>
<dbReference type="SMART" id="SM00823">
    <property type="entry name" value="PKS_PP"/>
    <property type="match status" value="4"/>
</dbReference>
<dbReference type="InterPro" id="IPR000873">
    <property type="entry name" value="AMP-dep_synth/lig_dom"/>
</dbReference>
<dbReference type="InterPro" id="IPR023213">
    <property type="entry name" value="CAT-like_dom_sf"/>
</dbReference>
<keyword evidence="2" id="KW-0596">Phosphopantetheine</keyword>
<dbReference type="PANTHER" id="PTHR45527">
    <property type="entry name" value="NONRIBOSOMAL PEPTIDE SYNTHETASE"/>
    <property type="match status" value="1"/>
</dbReference>
<keyword evidence="6" id="KW-1185">Reference proteome</keyword>
<dbReference type="CDD" id="cd19531">
    <property type="entry name" value="LCL_NRPS-like"/>
    <property type="match status" value="4"/>
</dbReference>
<dbReference type="FunFam" id="3.40.50.980:FF:000001">
    <property type="entry name" value="Non-ribosomal peptide synthetase"/>
    <property type="match status" value="3"/>
</dbReference>
<dbReference type="Pfam" id="PF13193">
    <property type="entry name" value="AMP-binding_C"/>
    <property type="match status" value="4"/>
</dbReference>
<dbReference type="Pfam" id="PF00501">
    <property type="entry name" value="AMP-binding"/>
    <property type="match status" value="4"/>
</dbReference>
<dbReference type="InterPro" id="IPR045851">
    <property type="entry name" value="AMP-bd_C_sf"/>
</dbReference>
<dbReference type="Proteomes" id="UP000612585">
    <property type="component" value="Unassembled WGS sequence"/>
</dbReference>
<name>A0A8J3ZKY7_9ACTN</name>
<dbReference type="GO" id="GO:0005829">
    <property type="term" value="C:cytosol"/>
    <property type="evidence" value="ECO:0007669"/>
    <property type="project" value="TreeGrafter"/>
</dbReference>
<dbReference type="SUPFAM" id="SSF56801">
    <property type="entry name" value="Acetyl-CoA synthetase-like"/>
    <property type="match status" value="4"/>
</dbReference>
<evidence type="ECO:0000256" key="1">
    <source>
        <dbReference type="ARBA" id="ARBA00001957"/>
    </source>
</evidence>
<evidence type="ECO:0000313" key="6">
    <source>
        <dbReference type="Proteomes" id="UP000612585"/>
    </source>
</evidence>
<protein>
    <recommendedName>
        <fullName evidence="4">Carrier domain-containing protein</fullName>
    </recommendedName>
</protein>
<dbReference type="Gene3D" id="3.40.50.1820">
    <property type="entry name" value="alpha/beta hydrolase"/>
    <property type="match status" value="1"/>
</dbReference>
<evidence type="ECO:0000259" key="4">
    <source>
        <dbReference type="PROSITE" id="PS50075"/>
    </source>
</evidence>
<dbReference type="Gene3D" id="2.30.38.10">
    <property type="entry name" value="Luciferase, Domain 3"/>
    <property type="match status" value="4"/>
</dbReference>
<dbReference type="InterPro" id="IPR041464">
    <property type="entry name" value="TubC_N"/>
</dbReference>
<dbReference type="GO" id="GO:0031177">
    <property type="term" value="F:phosphopantetheine binding"/>
    <property type="evidence" value="ECO:0007669"/>
    <property type="project" value="InterPro"/>
</dbReference>
<dbReference type="Gene3D" id="3.40.50.980">
    <property type="match status" value="8"/>
</dbReference>
<dbReference type="InterPro" id="IPR029058">
    <property type="entry name" value="AB_hydrolase_fold"/>
</dbReference>
<dbReference type="RefSeq" id="WP_204014579.1">
    <property type="nucleotide sequence ID" value="NZ_BOPG01000134.1"/>
</dbReference>
<proteinExistence type="predicted"/>
<dbReference type="FunFam" id="3.30.559.10:FF:000012">
    <property type="entry name" value="Non-ribosomal peptide synthetase"/>
    <property type="match status" value="2"/>
</dbReference>
<feature type="domain" description="Carrier" evidence="4">
    <location>
        <begin position="1044"/>
        <end position="1119"/>
    </location>
</feature>
<evidence type="ECO:0000256" key="3">
    <source>
        <dbReference type="ARBA" id="ARBA00022553"/>
    </source>
</evidence>
<dbReference type="GO" id="GO:0043041">
    <property type="term" value="P:amino acid activation for nonribosomal peptide biosynthetic process"/>
    <property type="evidence" value="ECO:0007669"/>
    <property type="project" value="TreeGrafter"/>
</dbReference>
<dbReference type="InterPro" id="IPR044894">
    <property type="entry name" value="TubC_N_sf"/>
</dbReference>
<dbReference type="GO" id="GO:0003824">
    <property type="term" value="F:catalytic activity"/>
    <property type="evidence" value="ECO:0007669"/>
    <property type="project" value="InterPro"/>
</dbReference>
<dbReference type="InterPro" id="IPR009081">
    <property type="entry name" value="PP-bd_ACP"/>
</dbReference>
<dbReference type="SUPFAM" id="SSF52777">
    <property type="entry name" value="CoA-dependent acyltransferases"/>
    <property type="match status" value="8"/>
</dbReference>
<dbReference type="FunFam" id="3.40.50.12780:FF:000012">
    <property type="entry name" value="Non-ribosomal peptide synthetase"/>
    <property type="match status" value="1"/>
</dbReference>
<evidence type="ECO:0000313" key="5">
    <source>
        <dbReference type="EMBL" id="GIJ64867.1"/>
    </source>
</evidence>
<dbReference type="GO" id="GO:0072330">
    <property type="term" value="P:monocarboxylic acid biosynthetic process"/>
    <property type="evidence" value="ECO:0007669"/>
    <property type="project" value="UniProtKB-ARBA"/>
</dbReference>
<dbReference type="SUPFAM" id="SSF47336">
    <property type="entry name" value="ACP-like"/>
    <property type="match status" value="4"/>
</dbReference>
<dbReference type="EMBL" id="BOPG01000134">
    <property type="protein sequence ID" value="GIJ64867.1"/>
    <property type="molecule type" value="Genomic_DNA"/>
</dbReference>
<feature type="domain" description="Carrier" evidence="4">
    <location>
        <begin position="3165"/>
        <end position="3240"/>
    </location>
</feature>
<dbReference type="NCBIfam" id="TIGR01733">
    <property type="entry name" value="AA-adenyl-dom"/>
    <property type="match status" value="4"/>
</dbReference>
<dbReference type="Gene3D" id="3.30.559.10">
    <property type="entry name" value="Chloramphenicol acetyltransferase-like domain"/>
    <property type="match status" value="4"/>
</dbReference>
<dbReference type="PROSITE" id="PS00012">
    <property type="entry name" value="PHOSPHOPANTETHEINE"/>
    <property type="match status" value="3"/>
</dbReference>
<dbReference type="InterPro" id="IPR020845">
    <property type="entry name" value="AMP-binding_CS"/>
</dbReference>
<dbReference type="Gene3D" id="1.10.10.1830">
    <property type="entry name" value="Non-ribosomal peptide synthase, adenylation domain"/>
    <property type="match status" value="1"/>
</dbReference>
<dbReference type="Gene3D" id="1.10.1200.10">
    <property type="entry name" value="ACP-like"/>
    <property type="match status" value="3"/>
</dbReference>
<dbReference type="PANTHER" id="PTHR45527:SF1">
    <property type="entry name" value="FATTY ACID SYNTHASE"/>
    <property type="match status" value="1"/>
</dbReference>
<dbReference type="Pfam" id="PF00550">
    <property type="entry name" value="PP-binding"/>
    <property type="match status" value="4"/>
</dbReference>
<evidence type="ECO:0000256" key="2">
    <source>
        <dbReference type="ARBA" id="ARBA00022450"/>
    </source>
</evidence>
<gene>
    <name evidence="5" type="ORF">Vau01_123830</name>
</gene>
<reference evidence="5" key="1">
    <citation type="submission" date="2021-01" db="EMBL/GenBank/DDBJ databases">
        <title>Whole genome shotgun sequence of Virgisporangium aurantiacum NBRC 16421.</title>
        <authorList>
            <person name="Komaki H."/>
            <person name="Tamura T."/>
        </authorList>
    </citation>
    <scope>NUCLEOTIDE SEQUENCE</scope>
    <source>
        <strain evidence="5">NBRC 16421</strain>
    </source>
</reference>
<dbReference type="GO" id="GO:0044550">
    <property type="term" value="P:secondary metabolite biosynthetic process"/>
    <property type="evidence" value="ECO:0007669"/>
    <property type="project" value="TreeGrafter"/>
</dbReference>
<feature type="domain" description="Carrier" evidence="4">
    <location>
        <begin position="4229"/>
        <end position="4304"/>
    </location>
</feature>
<dbReference type="CDD" id="cd05930">
    <property type="entry name" value="A_NRPS"/>
    <property type="match status" value="3"/>
</dbReference>
<organism evidence="5 6">
    <name type="scientific">Virgisporangium aurantiacum</name>
    <dbReference type="NCBI Taxonomy" id="175570"/>
    <lineage>
        <taxon>Bacteria</taxon>
        <taxon>Bacillati</taxon>
        <taxon>Actinomycetota</taxon>
        <taxon>Actinomycetes</taxon>
        <taxon>Micromonosporales</taxon>
        <taxon>Micromonosporaceae</taxon>
        <taxon>Virgisporangium</taxon>
    </lineage>
</organism>
<dbReference type="Gene3D" id="3.30.559.30">
    <property type="entry name" value="Nonribosomal peptide synthetase, condensation domain"/>
    <property type="match status" value="4"/>
</dbReference>
<feature type="domain" description="Carrier" evidence="4">
    <location>
        <begin position="2107"/>
        <end position="2182"/>
    </location>
</feature>
<dbReference type="InterPro" id="IPR025110">
    <property type="entry name" value="AMP-bd_C"/>
</dbReference>
<sequence length="4326" mass="464839">MTTAEFLAHLRRLGVEVSSDGDRPRVVAPKGVLTPALREELTARREEIAAFLKQIRPERRSQTHPLVPVDRGGLLPLSFAQQRLWFLTVLEPDRADYNTPIAMRLTGRLDVAALRAALTGIVNRHEVLRTTFGVSNGVPHQVIAPPGPVPLPLTDLMDTDPDDAVHRAEQLIAADVNRPFDLVHGPLIRGMLQRVAADDHMLALTLHHVVADEWSLEILNTELSALYAAIRDGRPSPLPPLPVQYADFTVWQRDRLGGEVLDSHLAYWRRHLADLSTLDLPADRRPQRRTSAGAVVHFDVPPDTTARLRTLAGRHGASMFMVLLAAFKVVLARYTGNDDIAVGTMVANRERAETQHLIGLFANTLVLRTDLSGDPTFEELLGQVREVVLGALAHQDVPFERLVDEVAPARDPGRSPLFQVMFTFQASMAASSGPQLSGTSGCALSVPQTTTLFDLTLAMGESEGQLLGGLEYSTDLFERATAERIAAHVQSLLASVAVASDARLSAIPLPDDGAGDPSPTRLHPLVDDLPVYEQVRRWAERTPDAVAVVAGDEQLSYSELDGRADRLAGRLRTLGVSAESVVALCLDRTVEAAVAIQAVWKAGGAYLPLDPDDPPDRVAALLADAAPIAVVTTRARLGALPAHPAPLVVDDVMSGADAPAGPTGSPPTGAALAYVIYTSGSTGGPKGVAVTHGNLAQLAAAWREAHRNADRPDTWLTTASVAFDVFSGDWLRALTNGGTLIIAPIRLGLSPRDLVDTVNVHNVTALECSPAVLVALLDHLEATGAALPTLRLLVVATDRWLGADRDRVVRLLGPDLRLLAAFGLTETSVDSTYFHANTADLAPDRVVPIGHALPYTACYVLDRMLRHVPTGVPGELYVGGSGVARGYTGRAVITAERFVADPVAGDGSRMYRTGDRVRRHPGGALEFLGRVDDQANVRGHRVEPGEVETALRSHPDVVDAVVLALPDPALAGQLRLVAYVVTRTPEAANGPLLRHFLADRLPGPFVPSVFVALDAVPQTRNGKVDRRALAARPVPSAEPTGGRPTATPTEKIVAGIWADLLGMERVGATDDFFNLGGHSMLAAQVAWRLTRTTGVEVPLSTLFEATTVRALAQALDEAGHRVPGPPVLARSTSGDSDAPLSFSQQRLWLLAQLEPDSVEYNVPAAIRLTGPLDVTALRRSIDEIVARHEVLSTSFHTVDGSPRQVIATPTPTPLPVIELSHLPPDAATARANQLVAEHAAQPFDLAHDRLLRATLLRLAADDHILALTMHHIVCDEWSTGILQRELSTVYAAFQEGRPSPLPPLPVQYADFAAWQHTWLRGDELDRQLAYWRRQLADLPALEVPGDRPRPPVRSAAGATVDFAVPGDVSGRLRTLSRRHDTTMFTTLLAAFQALLARYTGQPDVVVGAPVSGRVRPETENLIGFFVNTLVLRSDLSGDPTFADLLTRVRRVVLAAFAHQDLPFERLVEELQPTRDRSRTPLFSVLFAYAADTAAAATPVIGPGEVCGYPVEFAVAQFDISVTVADHGGPLDGVVEYSTALFDRVTAQRFADHFVQLLTDIVADADRPLSRMSLLTGAELDRLSAHFRGPARSVPTDRVDQVVSRHARARPDAAALVASGERWTYAALESQANRLAWHLRSLGVGPEIVVGVLADREPALVIGLLGVLKAGGAYLPLDPAYPHARLRFMLTDAAAAMVCVADGVPAETLPPGLPVVRLDDPAIAAWPADPPHCSVEPANLAYVVYTSGSTGTPKGALVSHHNLRHLLAGWVEAHRIDEPWRWLSLASPSFDVFSGDWVRALGTGGALILGRQGLAADPPELARLLTDEAVSALELSPAVLAALLGESHDWLGRLRLLIMASDPWYGAAAARLVPFLPDQARVVTAFGITETTVDSTWWEGDLDTLGPTQVAPIGRPLPNTSTYVLDDGLTPVPLGVPGELYIGGAGVGRGYTGRPDLTAQRFVPDPFAGGGARMYRTGDRVRWRGDGNLEFLGRTDDQVRLRGHRIEPAEVQAVLLTHPAVAQAAVAACGGAVGDERLVAWLVPADGAQMPRNADLRAFLAKRLPEYMVPAGYQVLDALPLTPNGKVDRRALTAQAPPAPESEPGHLPPRTTAERVLAEIWASLLGTTRVGVDDNFFDLGGHSLLAMQAVSRLRAAFGVDLAFSALFERPVLADLAVAVETARGGVPEPPLRPVPREPLMPLSFAQQRLWVLDQLDPGSAEYNVPSVLRLRGPLDIAALRRALSELLTRHEGLRARFIDRDGTPYVVVGAPEPVPLPVTDLSALAGEAAEVSARQWVMDQTTAPFDLGAGPVLRAALLRYGDGDHLLAVTMHHIVCDEWSTGIVQRELSVLYRAFSGGEPAPLDPLPLQYVDFAVWQRAWLRGEALDRQLAYWRAQLGELAALDLPTDRPRPAFRSTAGAAVHFTVDGHVLTGLRTLSRDQGTTLFMTLLAAFQIVLGRYAGQNDVAVGTPLAGRVRPETESLVGFFVNTVVLRTDLSGDPTFDDLLARVRRVALGAFAHQDLPFERLVEELAPHRDLSRTPLFQVLFNLEQATDGADPAPLGTVDIGEFPVPCVTTNFDLTLTVVEHRDALLGTVEYSTALFDAPTVERLARYLTAVLAEVAADPARRLSRLPTLLPDERTRVLREWNDTRADTRPALVHEAIAETAVRTPDRLAVEAVDGRLTHADLDRRANQLAHHLRTLGVGPETLVGLYLERSTALVVGMVAVLRAGGAYLPLDPRQPAARTGLIVGDARPAVVVTEHRFRDRLPPGPVPICLDEPAVHNRLETLPAQPPPGRLSPANLAYVIYTSGSTGTPKGVQVEHGSLRNFLASMATVPGLAADDVLLSVTTPSFDIAALELLLPLYVGAVVRLADEDEVHDPSRLVARLADGITVMQATPATWRMLVEAGWPGRPDLRALCGGEALDQTLAGELSDRCGEAWNLYGPTESTIWSTVQRLPAAGVRTATAPIGGPVANTRVYVLDEFLRPVAVNVPGELHIAGAGVARGYAGQPALTARRFIADPFGGDGGRMYRTGDRARWRPDGRLEYLGRLDDQIKVRGFRVEPAEVEVALMAHPDIADATVIDRTDVAGQRLLVGHLVVRAGGAAPDAVVLREFLGRLLPDYMVPATFVVHDRLPSNPSGKVDRAALARETAPRPHTMAAGAPPRTSVERTLAGLWAALLGLDRVETGANFFELGGHSLLATQLVSRIRSAFGVQLPLRTVFEAPTVAALAGLIATGEQAVDQPVRPALRDDTAPLSFAQQRLWVLDQLEPGGTEYTIAKIIELSGPFDLTAFERALDELVARHETLRTRFDHELGVPRQVIAAPQPVPLNMTDLGHLPESDAAARAHQQVTDEISGPVSLHAGPLFRAAVVRLGPQKHVVALVMHHIVCDEWSVRTVERELALLYAAFSAGRPSPLPPLEIQYADFAIWQRERSDDDLMRRQLGYWCDRLAGVPVLELPTDRPRPAVRCPDGDTVRFVIGAEDAARLRALSRREGVTAFMTMLAAFQAVLSRWAGQTDVAVGTPIAGRTRLELEDVVGCFVNTLVLRTDLSGDPTFTQLLHRVREVALGAYAHQDLPFERLVERLQPDRDRSRTPLFQVIFNYEPAPEPVEQTQSSGLDWCELPPAAGTAKFDLRLSFVEGGGVLSGAVEYSTALFDRSTMERFAHHVVRMLTTVAADPARRLSDVPLLTAAERRLLVHDWAGSGPSPVPGQLVHERFSDQAARTPHDTAVVTADTRATYAELEGRANRLAHHLRANGVGPDVLVALCLHPGLDLLVSVLAVLKAGGAYLTLDPREPLSRLAAMLKISGAAVVVTREDLTDLLPAGNRAVVCLDDPDDAATVAARAGTPPPATVGALGLAYVLFTSGSTGVPKAVAVTHAGLAGYVDAVRDRLELAPGARYGLAQPLSVDFGVTMLFPALTTGGEVHLLTPDVVTDAGKLADHLARGPLDYLKLVPSHLAALSRNVDLARLLPRRALVLGGEPAPLTLVRAAAALLPAGAVYNHYGPTETTVGVTAWRAPVSAGSDGASVPIGAPLPHARAYVVDAALQPVPVGVPGELFVGGPAVARGYLGRPELTAERFIADPFAGDGNRLYRTGDRVRWREDGTLEFLGRLDAQVKVRGFRVEPGEVEAAVTTHPAIAEAAVCLDRDAAEPQLVAYLVPHDGSDVPPAGDLRRFLTARLPDAFVPARFATVTELPRTAAGKLDRRALVGTRGSALATAVRFVPPTTPTEHALAGIWRELLGAERVGVDDDFFDLGGHSLLATQVIWRIRTGFGVEPSLATLFDNPTLGRLADAVDTLVWAADVDPGTSETDGPDREEIAL</sequence>
<dbReference type="InterPro" id="IPR006162">
    <property type="entry name" value="Ppantetheine_attach_site"/>
</dbReference>
<dbReference type="InterPro" id="IPR010071">
    <property type="entry name" value="AA_adenyl_dom"/>
</dbReference>
<dbReference type="GO" id="GO:0008610">
    <property type="term" value="P:lipid biosynthetic process"/>
    <property type="evidence" value="ECO:0007669"/>
    <property type="project" value="UniProtKB-ARBA"/>
</dbReference>
<dbReference type="InterPro" id="IPR036736">
    <property type="entry name" value="ACP-like_sf"/>
</dbReference>
<comment type="cofactor">
    <cofactor evidence="1">
        <name>pantetheine 4'-phosphate</name>
        <dbReference type="ChEBI" id="CHEBI:47942"/>
    </cofactor>
</comment>
<dbReference type="Pfam" id="PF00668">
    <property type="entry name" value="Condensation"/>
    <property type="match status" value="4"/>
</dbReference>